<evidence type="ECO:0000256" key="5">
    <source>
        <dbReference type="ARBA" id="ARBA00023040"/>
    </source>
</evidence>
<organism evidence="11 12">
    <name type="scientific">Amphibalanus amphitrite</name>
    <name type="common">Striped barnacle</name>
    <name type="synonym">Balanus amphitrite</name>
    <dbReference type="NCBI Taxonomy" id="1232801"/>
    <lineage>
        <taxon>Eukaryota</taxon>
        <taxon>Metazoa</taxon>
        <taxon>Ecdysozoa</taxon>
        <taxon>Arthropoda</taxon>
        <taxon>Crustacea</taxon>
        <taxon>Multicrustacea</taxon>
        <taxon>Cirripedia</taxon>
        <taxon>Thoracica</taxon>
        <taxon>Thoracicalcarea</taxon>
        <taxon>Balanomorpha</taxon>
        <taxon>Balanoidea</taxon>
        <taxon>Balanidae</taxon>
        <taxon>Amphibalaninae</taxon>
        <taxon>Amphibalanus</taxon>
    </lineage>
</organism>
<keyword evidence="7 11" id="KW-0675">Receptor</keyword>
<dbReference type="SUPFAM" id="SSF81321">
    <property type="entry name" value="Family A G protein-coupled receptor-like"/>
    <property type="match status" value="1"/>
</dbReference>
<evidence type="ECO:0000256" key="6">
    <source>
        <dbReference type="ARBA" id="ARBA00023136"/>
    </source>
</evidence>
<dbReference type="Gene3D" id="1.20.1070.10">
    <property type="entry name" value="Rhodopsin 7-helix transmembrane proteins"/>
    <property type="match status" value="1"/>
</dbReference>
<comment type="subcellular location">
    <subcellularLocation>
        <location evidence="1">Membrane</location>
        <topology evidence="1">Multi-pass membrane protein</topology>
    </subcellularLocation>
</comment>
<reference evidence="11 12" key="1">
    <citation type="submission" date="2019-07" db="EMBL/GenBank/DDBJ databases">
        <title>Draft genome assembly of a fouling barnacle, Amphibalanus amphitrite (Darwin, 1854): The first reference genome for Thecostraca.</title>
        <authorList>
            <person name="Kim W."/>
        </authorList>
    </citation>
    <scope>NUCLEOTIDE SEQUENCE [LARGE SCALE GENOMIC DNA]</scope>
    <source>
        <strain evidence="11">SNU_AA5</strain>
        <tissue evidence="11">Soma without cirri and trophi</tissue>
    </source>
</reference>
<feature type="transmembrane region" description="Helical" evidence="9">
    <location>
        <begin position="37"/>
        <end position="61"/>
    </location>
</feature>
<dbReference type="GO" id="GO:0005886">
    <property type="term" value="C:plasma membrane"/>
    <property type="evidence" value="ECO:0007669"/>
    <property type="project" value="TreeGrafter"/>
</dbReference>
<gene>
    <name evidence="11" type="primary">HCRTR2_0</name>
    <name evidence="11" type="ORF">FJT64_000319</name>
</gene>
<comment type="caution">
    <text evidence="11">The sequence shown here is derived from an EMBL/GenBank/DDBJ whole genome shotgun (WGS) entry which is preliminary data.</text>
</comment>
<evidence type="ECO:0000256" key="9">
    <source>
        <dbReference type="SAM" id="Phobius"/>
    </source>
</evidence>
<dbReference type="PROSITE" id="PS50262">
    <property type="entry name" value="G_PROTEIN_RECEP_F1_2"/>
    <property type="match status" value="1"/>
</dbReference>
<keyword evidence="5" id="KW-0297">G-protein coupled receptor</keyword>
<keyword evidence="3 9" id="KW-0812">Transmembrane</keyword>
<dbReference type="PANTHER" id="PTHR24243">
    <property type="entry name" value="G-PROTEIN COUPLED RECEPTOR"/>
    <property type="match status" value="1"/>
</dbReference>
<dbReference type="GO" id="GO:0004930">
    <property type="term" value="F:G protein-coupled receptor activity"/>
    <property type="evidence" value="ECO:0007669"/>
    <property type="project" value="UniProtKB-KW"/>
</dbReference>
<evidence type="ECO:0000256" key="8">
    <source>
        <dbReference type="ARBA" id="ARBA00023224"/>
    </source>
</evidence>
<evidence type="ECO:0000256" key="4">
    <source>
        <dbReference type="ARBA" id="ARBA00022989"/>
    </source>
</evidence>
<feature type="domain" description="G-protein coupled receptors family 1 profile" evidence="10">
    <location>
        <begin position="53"/>
        <end position="111"/>
    </location>
</feature>
<keyword evidence="8" id="KW-0807">Transducer</keyword>
<evidence type="ECO:0000256" key="3">
    <source>
        <dbReference type="ARBA" id="ARBA00022692"/>
    </source>
</evidence>
<dbReference type="Pfam" id="PF00001">
    <property type="entry name" value="7tm_1"/>
    <property type="match status" value="1"/>
</dbReference>
<evidence type="ECO:0000256" key="7">
    <source>
        <dbReference type="ARBA" id="ARBA00023170"/>
    </source>
</evidence>
<evidence type="ECO:0000313" key="11">
    <source>
        <dbReference type="EMBL" id="KAF0302874.1"/>
    </source>
</evidence>
<keyword evidence="12" id="KW-1185">Reference proteome</keyword>
<dbReference type="InterPro" id="IPR000276">
    <property type="entry name" value="GPCR_Rhodpsn"/>
</dbReference>
<keyword evidence="6 9" id="KW-0472">Membrane</keyword>
<dbReference type="Proteomes" id="UP000440578">
    <property type="component" value="Unassembled WGS sequence"/>
</dbReference>
<protein>
    <submittedName>
        <fullName evidence="11">Orexin receptor type 2</fullName>
    </submittedName>
</protein>
<sequence>MAECVTLLPDVVAQYNATVCGSAEQGDEPQFPVYVRVLVTLTCSVILTVGIVGNVLVPLVIWRNRELRNSTNFFLLNLSLADLCVLLLCMPQVLVEVHTRPEVWVLGKTICEYRAAHPGPSPWPLATTF</sequence>
<dbReference type="OrthoDB" id="10036964at2759"/>
<dbReference type="AlphaFoldDB" id="A0A6A4WGC7"/>
<proteinExistence type="inferred from homology"/>
<dbReference type="PRINTS" id="PR00237">
    <property type="entry name" value="GPCRRHODOPSN"/>
</dbReference>
<evidence type="ECO:0000259" key="10">
    <source>
        <dbReference type="PROSITE" id="PS50262"/>
    </source>
</evidence>
<feature type="transmembrane region" description="Helical" evidence="9">
    <location>
        <begin position="73"/>
        <end position="94"/>
    </location>
</feature>
<keyword evidence="4 9" id="KW-1133">Transmembrane helix</keyword>
<dbReference type="InterPro" id="IPR017452">
    <property type="entry name" value="GPCR_Rhodpsn_7TM"/>
</dbReference>
<dbReference type="PANTHER" id="PTHR24243:SF233">
    <property type="entry name" value="THYROTROPIN-RELEASING HORMONE RECEPTOR"/>
    <property type="match status" value="1"/>
</dbReference>
<evidence type="ECO:0000313" key="12">
    <source>
        <dbReference type="Proteomes" id="UP000440578"/>
    </source>
</evidence>
<evidence type="ECO:0000256" key="1">
    <source>
        <dbReference type="ARBA" id="ARBA00004141"/>
    </source>
</evidence>
<name>A0A6A4WGC7_AMPAM</name>
<dbReference type="EMBL" id="VIIS01001002">
    <property type="protein sequence ID" value="KAF0302874.1"/>
    <property type="molecule type" value="Genomic_DNA"/>
</dbReference>
<accession>A0A6A4WGC7</accession>
<evidence type="ECO:0000256" key="2">
    <source>
        <dbReference type="ARBA" id="ARBA00010663"/>
    </source>
</evidence>
<comment type="similarity">
    <text evidence="2">Belongs to the G-protein coupled receptor 1 family.</text>
</comment>